<evidence type="ECO:0000256" key="1">
    <source>
        <dbReference type="SAM" id="SignalP"/>
    </source>
</evidence>
<evidence type="ECO:0000313" key="4">
    <source>
        <dbReference type="Proteomes" id="UP000028521"/>
    </source>
</evidence>
<proteinExistence type="predicted"/>
<sequence length="139" mass="16209">MFKYSNLILLIPMLLIFNHCKAQSDTIDNQSKSTIEVRADIAKKLTESKSELEKIYKEAVEFLDSIETSDTQNYKTYLIQSQNGWKNYCEGKCKIAEYESRDAAQGGFAFYNLCMTELNEKRTTELKNLLMEWKSEFDN</sequence>
<dbReference type="STRING" id="1197477.IA57_04230"/>
<keyword evidence="1" id="KW-0732">Signal</keyword>
<dbReference type="AlphaFoldDB" id="A0A084TK19"/>
<evidence type="ECO:0000313" key="3">
    <source>
        <dbReference type="EMBL" id="KFB01055.1"/>
    </source>
</evidence>
<dbReference type="EMBL" id="JPFK01000005">
    <property type="protein sequence ID" value="KFB01055.1"/>
    <property type="molecule type" value="Genomic_DNA"/>
</dbReference>
<feature type="signal peptide" evidence="1">
    <location>
        <begin position="1"/>
        <end position="22"/>
    </location>
</feature>
<dbReference type="RefSeq" id="WP_036119661.1">
    <property type="nucleotide sequence ID" value="NZ_BMET01000010.1"/>
</dbReference>
<feature type="domain" description="Lysozyme inhibitor LprI-like N-terminal" evidence="2">
    <location>
        <begin position="31"/>
        <end position="126"/>
    </location>
</feature>
<reference evidence="4" key="2">
    <citation type="submission" date="2014-07" db="EMBL/GenBank/DDBJ databases">
        <title>Genome sequence of Mangrovimonas yunxiaonensis.</title>
        <authorList>
            <person name="Li Y."/>
            <person name="Zheng T."/>
        </authorList>
    </citation>
    <scope>NUCLEOTIDE SEQUENCE [LARGE SCALE GENOMIC DNA]</scope>
    <source>
        <strain evidence="4">LY01</strain>
    </source>
</reference>
<name>A0A084TK19_9FLAO</name>
<dbReference type="InterPro" id="IPR009739">
    <property type="entry name" value="LprI-like_N"/>
</dbReference>
<dbReference type="Gene3D" id="1.20.1270.180">
    <property type="match status" value="1"/>
</dbReference>
<evidence type="ECO:0000259" key="2">
    <source>
        <dbReference type="Pfam" id="PF07007"/>
    </source>
</evidence>
<reference evidence="3 4" key="1">
    <citation type="journal article" date="2014" name="Genome Announc.">
        <title>Draft Genome Sequence of the Algicidal Bacterium Mangrovimonas yunxiaonensis Strain LY01.</title>
        <authorList>
            <person name="Li Y."/>
            <person name="Zhu H."/>
            <person name="Li C."/>
            <person name="Zhang H."/>
            <person name="Chen Z."/>
            <person name="Zheng W."/>
            <person name="Xu H."/>
            <person name="Zheng T."/>
        </authorList>
    </citation>
    <scope>NUCLEOTIDE SEQUENCE [LARGE SCALE GENOMIC DNA]</scope>
    <source>
        <strain evidence="3 4">LY01</strain>
    </source>
</reference>
<gene>
    <name evidence="3" type="ORF">IA57_04230</name>
</gene>
<accession>A0A084TK19</accession>
<comment type="caution">
    <text evidence="3">The sequence shown here is derived from an EMBL/GenBank/DDBJ whole genome shotgun (WGS) entry which is preliminary data.</text>
</comment>
<keyword evidence="4" id="KW-1185">Reference proteome</keyword>
<dbReference type="Pfam" id="PF07007">
    <property type="entry name" value="LprI"/>
    <property type="match status" value="1"/>
</dbReference>
<dbReference type="Proteomes" id="UP000028521">
    <property type="component" value="Unassembled WGS sequence"/>
</dbReference>
<feature type="chain" id="PRO_5001782739" description="Lysozyme inhibitor LprI-like N-terminal domain-containing protein" evidence="1">
    <location>
        <begin position="23"/>
        <end position="139"/>
    </location>
</feature>
<protein>
    <recommendedName>
        <fullName evidence="2">Lysozyme inhibitor LprI-like N-terminal domain-containing protein</fullName>
    </recommendedName>
</protein>
<dbReference type="OrthoDB" id="1467935at2"/>
<organism evidence="3 4">
    <name type="scientific">Mangrovimonas yunxiaonensis</name>
    <dbReference type="NCBI Taxonomy" id="1197477"/>
    <lineage>
        <taxon>Bacteria</taxon>
        <taxon>Pseudomonadati</taxon>
        <taxon>Bacteroidota</taxon>
        <taxon>Flavobacteriia</taxon>
        <taxon>Flavobacteriales</taxon>
        <taxon>Flavobacteriaceae</taxon>
        <taxon>Mangrovimonas</taxon>
    </lineage>
</organism>